<dbReference type="SUPFAM" id="SSF144217">
    <property type="entry name" value="CSL zinc finger"/>
    <property type="match status" value="1"/>
</dbReference>
<dbReference type="RefSeq" id="WP_033066648.1">
    <property type="nucleotide sequence ID" value="NZ_JAJHKJ010000063.1"/>
</dbReference>
<accession>A0A0C3LXL6</accession>
<evidence type="ECO:0000313" key="2">
    <source>
        <dbReference type="Proteomes" id="UP000482543"/>
    </source>
</evidence>
<comment type="caution">
    <text evidence="1">The sequence shown here is derived from an EMBL/GenBank/DDBJ whole genome shotgun (WGS) entry which is preliminary data.</text>
</comment>
<reference evidence="1 2" key="1">
    <citation type="submission" date="2019-04" db="EMBL/GenBank/DDBJ databases">
        <title>Genome sequencing of Clostridium botulinum Groups I-IV and Clostridium butyricum.</title>
        <authorList>
            <person name="Brunt J."/>
            <person name="Van Vliet A.H.M."/>
            <person name="Stringer S.C."/>
            <person name="Carter A.T."/>
            <person name="Peck M.W."/>
        </authorList>
    </citation>
    <scope>NUCLEOTIDE SEQUENCE [LARGE SCALE GENOMIC DNA]</scope>
    <source>
        <strain evidence="1 2">IFR 15/034</strain>
    </source>
</reference>
<organism evidence="1 2">
    <name type="scientific">Clostridium botulinum</name>
    <dbReference type="NCBI Taxonomy" id="1491"/>
    <lineage>
        <taxon>Bacteria</taxon>
        <taxon>Bacillati</taxon>
        <taxon>Bacillota</taxon>
        <taxon>Clostridia</taxon>
        <taxon>Eubacteriales</taxon>
        <taxon>Clostridiaceae</taxon>
        <taxon>Clostridium</taxon>
    </lineage>
</organism>
<dbReference type="Proteomes" id="UP000482543">
    <property type="component" value="Unassembled WGS sequence"/>
</dbReference>
<evidence type="ECO:0000313" key="1">
    <source>
        <dbReference type="EMBL" id="NFI22926.1"/>
    </source>
</evidence>
<protein>
    <submittedName>
        <fullName evidence="1">Uncharacterized protein</fullName>
    </submittedName>
</protein>
<proteinExistence type="predicted"/>
<name>A0A0C3LXL6_CLOBO</name>
<dbReference type="InterPro" id="IPR036671">
    <property type="entry name" value="DPH_MB_sf"/>
</dbReference>
<dbReference type="EMBL" id="SWRJ01000006">
    <property type="protein sequence ID" value="NFI22926.1"/>
    <property type="molecule type" value="Genomic_DNA"/>
</dbReference>
<sequence length="70" mass="8211">MKQGQRVLLDDNGEMTAKDGDLVRWFTCMQCNEYVIAKEIYENQNVVCPHCNGKFKVRLYKNNTIRIAVR</sequence>
<gene>
    <name evidence="1" type="ORF">FC964_16465</name>
</gene>
<dbReference type="AlphaFoldDB" id="A0A0C3LXL6"/>